<keyword evidence="3" id="KW-1185">Reference proteome</keyword>
<name>A0A2I0SZ46_LIMLA</name>
<accession>A0A2I0SZ46</accession>
<feature type="region of interest" description="Disordered" evidence="1">
    <location>
        <begin position="1"/>
        <end position="34"/>
    </location>
</feature>
<dbReference type="AlphaFoldDB" id="A0A2I0SZ46"/>
<dbReference type="EMBL" id="KZ535889">
    <property type="protein sequence ID" value="PKU26809.1"/>
    <property type="molecule type" value="Genomic_DNA"/>
</dbReference>
<dbReference type="Proteomes" id="UP000233556">
    <property type="component" value="Unassembled WGS sequence"/>
</dbReference>
<feature type="compositionally biased region" description="Low complexity" evidence="1">
    <location>
        <begin position="1"/>
        <end position="28"/>
    </location>
</feature>
<sequence>MKTPSGRTTLSARSRSAASRSRPSRGALTAGSAWPPWTPTRRCRVRSTWSCGSPSRATRGCCGVTSSRPGLILPSPCPAWGQQ</sequence>
<evidence type="ECO:0000313" key="2">
    <source>
        <dbReference type="EMBL" id="PKU26809.1"/>
    </source>
</evidence>
<organism evidence="2 3">
    <name type="scientific">Limosa lapponica baueri</name>
    <dbReference type="NCBI Taxonomy" id="1758121"/>
    <lineage>
        <taxon>Eukaryota</taxon>
        <taxon>Metazoa</taxon>
        <taxon>Chordata</taxon>
        <taxon>Craniata</taxon>
        <taxon>Vertebrata</taxon>
        <taxon>Euteleostomi</taxon>
        <taxon>Archelosauria</taxon>
        <taxon>Archosauria</taxon>
        <taxon>Dinosauria</taxon>
        <taxon>Saurischia</taxon>
        <taxon>Theropoda</taxon>
        <taxon>Coelurosauria</taxon>
        <taxon>Aves</taxon>
        <taxon>Neognathae</taxon>
        <taxon>Neoaves</taxon>
        <taxon>Charadriiformes</taxon>
        <taxon>Scolopacidae</taxon>
        <taxon>Limosa</taxon>
    </lineage>
</organism>
<protein>
    <submittedName>
        <fullName evidence="2">Uncharacterized protein</fullName>
    </submittedName>
</protein>
<evidence type="ECO:0000313" key="3">
    <source>
        <dbReference type="Proteomes" id="UP000233556"/>
    </source>
</evidence>
<reference evidence="3" key="1">
    <citation type="submission" date="2017-11" db="EMBL/GenBank/DDBJ databases">
        <authorList>
            <person name="Lima N.C."/>
            <person name="Parody-Merino A.M."/>
            <person name="Battley P.F."/>
            <person name="Fidler A.E."/>
            <person name="Prosdocimi F."/>
        </authorList>
    </citation>
    <scope>NUCLEOTIDE SEQUENCE [LARGE SCALE GENOMIC DNA]</scope>
</reference>
<evidence type="ECO:0000256" key="1">
    <source>
        <dbReference type="SAM" id="MobiDB-lite"/>
    </source>
</evidence>
<reference evidence="3" key="2">
    <citation type="submission" date="2017-12" db="EMBL/GenBank/DDBJ databases">
        <title>Genome sequence of the Bar-tailed Godwit (Limosa lapponica baueri).</title>
        <authorList>
            <person name="Lima N.C.B."/>
            <person name="Parody-Merino A.M."/>
            <person name="Battley P.F."/>
            <person name="Fidler A.E."/>
            <person name="Prosdocimi F."/>
        </authorList>
    </citation>
    <scope>NUCLEOTIDE SEQUENCE [LARGE SCALE GENOMIC DNA]</scope>
</reference>
<gene>
    <name evidence="2" type="ORF">llap_22887</name>
</gene>
<proteinExistence type="predicted"/>